<dbReference type="Gene3D" id="3.40.50.2300">
    <property type="match status" value="1"/>
</dbReference>
<dbReference type="KEGG" id="uam:UABAM_00150"/>
<evidence type="ECO:0000256" key="3">
    <source>
        <dbReference type="ARBA" id="ARBA00022912"/>
    </source>
</evidence>
<proteinExistence type="inferred from homology"/>
<dbReference type="PRINTS" id="PR00719">
    <property type="entry name" value="LMWPTPASE"/>
</dbReference>
<evidence type="ECO:0000259" key="5">
    <source>
        <dbReference type="SMART" id="SM00226"/>
    </source>
</evidence>
<sequence>MKNILFVCLGNICRSPAAEGIMNKILSDKQLTHKYTCDSAGTTGYHTGESADARMIAHAKKRNYDLTSRARQFDPSSDFEKFDYIITMDQHNYENVRDRNYDKQHHHKIHPMVSFCTKHQVDKVPDPYYGGAQGFERVLDILEDACHGLLKHMEDEN</sequence>
<feature type="active site" description="Proton donor" evidence="4">
    <location>
        <position position="126"/>
    </location>
</feature>
<accession>A0A5S9F143</accession>
<evidence type="ECO:0000313" key="7">
    <source>
        <dbReference type="Proteomes" id="UP000326354"/>
    </source>
</evidence>
<feature type="active site" description="Nucleophile" evidence="4">
    <location>
        <position position="8"/>
    </location>
</feature>
<dbReference type="EMBL" id="AP019860">
    <property type="protein sequence ID" value="BBM81811.1"/>
    <property type="molecule type" value="Genomic_DNA"/>
</dbReference>
<dbReference type="FunFam" id="3.40.50.2300:FF:000113">
    <property type="entry name" value="Low molecular weight protein-tyrosine-phosphatase"/>
    <property type="match status" value="1"/>
</dbReference>
<dbReference type="SUPFAM" id="SSF52788">
    <property type="entry name" value="Phosphotyrosine protein phosphatases I"/>
    <property type="match status" value="1"/>
</dbReference>
<dbReference type="AlphaFoldDB" id="A0A5S9F143"/>
<keyword evidence="7" id="KW-1185">Reference proteome</keyword>
<feature type="domain" description="Phosphotyrosine protein phosphatase I" evidence="5">
    <location>
        <begin position="2"/>
        <end position="152"/>
    </location>
</feature>
<keyword evidence="3" id="KW-0904">Protein phosphatase</keyword>
<dbReference type="Proteomes" id="UP000326354">
    <property type="component" value="Chromosome"/>
</dbReference>
<dbReference type="InterPro" id="IPR023485">
    <property type="entry name" value="Ptyr_pPase"/>
</dbReference>
<evidence type="ECO:0000256" key="4">
    <source>
        <dbReference type="PIRSR" id="PIRSR617867-1"/>
    </source>
</evidence>
<protein>
    <submittedName>
        <fullName evidence="6">Phosphotyrosine protein phosphatase</fullName>
    </submittedName>
</protein>
<keyword evidence="2" id="KW-0378">Hydrolase</keyword>
<feature type="active site" evidence="4">
    <location>
        <position position="14"/>
    </location>
</feature>
<dbReference type="InterPro" id="IPR017867">
    <property type="entry name" value="Tyr_phospatase_low_mol_wt"/>
</dbReference>
<evidence type="ECO:0000256" key="1">
    <source>
        <dbReference type="ARBA" id="ARBA00011063"/>
    </source>
</evidence>
<dbReference type="SMART" id="SM00226">
    <property type="entry name" value="LMWPc"/>
    <property type="match status" value="1"/>
</dbReference>
<evidence type="ECO:0000313" key="6">
    <source>
        <dbReference type="EMBL" id="BBM81811.1"/>
    </source>
</evidence>
<dbReference type="GO" id="GO:0004725">
    <property type="term" value="F:protein tyrosine phosphatase activity"/>
    <property type="evidence" value="ECO:0007669"/>
    <property type="project" value="InterPro"/>
</dbReference>
<dbReference type="RefSeq" id="WP_151966077.1">
    <property type="nucleotide sequence ID" value="NZ_AP019860.1"/>
</dbReference>
<dbReference type="Pfam" id="PF01451">
    <property type="entry name" value="LMWPc"/>
    <property type="match status" value="1"/>
</dbReference>
<evidence type="ECO:0000256" key="2">
    <source>
        <dbReference type="ARBA" id="ARBA00022801"/>
    </source>
</evidence>
<gene>
    <name evidence="6" type="ORF">UABAM_00150</name>
</gene>
<reference evidence="6 7" key="1">
    <citation type="submission" date="2019-08" db="EMBL/GenBank/DDBJ databases">
        <title>Complete genome sequence of Candidatus Uab amorphum.</title>
        <authorList>
            <person name="Shiratori T."/>
            <person name="Suzuki S."/>
            <person name="Kakizawa Y."/>
            <person name="Ishida K."/>
        </authorList>
    </citation>
    <scope>NUCLEOTIDE SEQUENCE [LARGE SCALE GENOMIC DNA]</scope>
    <source>
        <strain evidence="6 7">SRT547</strain>
    </source>
</reference>
<dbReference type="InterPro" id="IPR036196">
    <property type="entry name" value="Ptyr_pPase_sf"/>
</dbReference>
<dbReference type="OrthoDB" id="9784339at2"/>
<dbReference type="CDD" id="cd16343">
    <property type="entry name" value="LMWPTP"/>
    <property type="match status" value="1"/>
</dbReference>
<dbReference type="PANTHER" id="PTHR47439">
    <property type="entry name" value="LOW MOLECULAR WEIGHT PHOSPHOTYROSINE PROTEIN PHOSPHATASE-RELATED"/>
    <property type="match status" value="1"/>
</dbReference>
<organism evidence="6 7">
    <name type="scientific">Uabimicrobium amorphum</name>
    <dbReference type="NCBI Taxonomy" id="2596890"/>
    <lineage>
        <taxon>Bacteria</taxon>
        <taxon>Pseudomonadati</taxon>
        <taxon>Planctomycetota</taxon>
        <taxon>Candidatus Uabimicrobiia</taxon>
        <taxon>Candidatus Uabimicrobiales</taxon>
        <taxon>Candidatus Uabimicrobiaceae</taxon>
        <taxon>Candidatus Uabimicrobium</taxon>
    </lineage>
</organism>
<comment type="similarity">
    <text evidence="1">Belongs to the low molecular weight phosphotyrosine protein phosphatase family.</text>
</comment>
<dbReference type="PANTHER" id="PTHR47439:SF1">
    <property type="entry name" value="ACID PHOSPHATASE"/>
    <property type="match status" value="1"/>
</dbReference>
<dbReference type="InterPro" id="IPR052995">
    <property type="entry name" value="LMW-PTP"/>
</dbReference>
<name>A0A5S9F143_UABAM</name>